<reference evidence="3" key="1">
    <citation type="submission" date="2022-07" db="EMBL/GenBank/DDBJ databases">
        <title>Genome Sequence of Agrocybe chaxingu.</title>
        <authorList>
            <person name="Buettner E."/>
        </authorList>
    </citation>
    <scope>NUCLEOTIDE SEQUENCE</scope>
    <source>
        <strain evidence="3">MP-N11</strain>
    </source>
</reference>
<evidence type="ECO:0000256" key="2">
    <source>
        <dbReference type="SAM" id="Phobius"/>
    </source>
</evidence>
<dbReference type="GO" id="GO:0005509">
    <property type="term" value="F:calcium ion binding"/>
    <property type="evidence" value="ECO:0007669"/>
    <property type="project" value="TreeGrafter"/>
</dbReference>
<sequence>MVAPVDGLADAPGTGFEPGKKNTALQMHVAFFDTDNDGIIWPTDTYAGMRDIKFGVVLAVLSAMIIHSGFSYMSWGTYLPDPLFRLRINRMHRAIHGSDSRSYTTTGEFDDNRFNLIFDMYSSAPHTHLTFSEGWRMYRGNMNASDAFGWFASAFEWLATYIMLWPTDPRGMAKEDVKAVFNGSIFYRISGRKPKL</sequence>
<dbReference type="OrthoDB" id="640742at2759"/>
<evidence type="ECO:0000256" key="1">
    <source>
        <dbReference type="ARBA" id="ARBA00006765"/>
    </source>
</evidence>
<comment type="caution">
    <text evidence="3">The sequence shown here is derived from an EMBL/GenBank/DDBJ whole genome shotgun (WGS) entry which is preliminary data.</text>
</comment>
<proteinExistence type="inferred from homology"/>
<dbReference type="InterPro" id="IPR007736">
    <property type="entry name" value="Caleosin-related"/>
</dbReference>
<gene>
    <name evidence="3" type="ORF">NLJ89_g7744</name>
</gene>
<dbReference type="AlphaFoldDB" id="A0A9W8MV58"/>
<accession>A0A9W8MV58</accession>
<keyword evidence="2" id="KW-0812">Transmembrane</keyword>
<keyword evidence="2" id="KW-1133">Transmembrane helix</keyword>
<name>A0A9W8MV58_9AGAR</name>
<dbReference type="PANTHER" id="PTHR31495:SF0">
    <property type="entry name" value="BINDING PROTEIN CALEOSIN, PUTATIVE (AFU_ORTHOLOGUE AFUA_5G13750)-RELATED"/>
    <property type="match status" value="1"/>
</dbReference>
<evidence type="ECO:0000313" key="3">
    <source>
        <dbReference type="EMBL" id="KAJ3504807.1"/>
    </source>
</evidence>
<organism evidence="3 4">
    <name type="scientific">Agrocybe chaxingu</name>
    <dbReference type="NCBI Taxonomy" id="84603"/>
    <lineage>
        <taxon>Eukaryota</taxon>
        <taxon>Fungi</taxon>
        <taxon>Dikarya</taxon>
        <taxon>Basidiomycota</taxon>
        <taxon>Agaricomycotina</taxon>
        <taxon>Agaricomycetes</taxon>
        <taxon>Agaricomycetidae</taxon>
        <taxon>Agaricales</taxon>
        <taxon>Agaricineae</taxon>
        <taxon>Strophariaceae</taxon>
        <taxon>Agrocybe</taxon>
    </lineage>
</organism>
<evidence type="ECO:0000313" key="4">
    <source>
        <dbReference type="Proteomes" id="UP001148786"/>
    </source>
</evidence>
<keyword evidence="2" id="KW-0472">Membrane</keyword>
<evidence type="ECO:0008006" key="5">
    <source>
        <dbReference type="Google" id="ProtNLM"/>
    </source>
</evidence>
<feature type="transmembrane region" description="Helical" evidence="2">
    <location>
        <begin position="54"/>
        <end position="75"/>
    </location>
</feature>
<protein>
    <recommendedName>
        <fullName evidence="5">Caleosin</fullName>
    </recommendedName>
</protein>
<dbReference type="EMBL" id="JANKHO010000959">
    <property type="protein sequence ID" value="KAJ3504807.1"/>
    <property type="molecule type" value="Genomic_DNA"/>
</dbReference>
<dbReference type="Proteomes" id="UP001148786">
    <property type="component" value="Unassembled WGS sequence"/>
</dbReference>
<comment type="similarity">
    <text evidence="1">Belongs to the caleosin family.</text>
</comment>
<dbReference type="PANTHER" id="PTHR31495">
    <property type="entry name" value="PEROXYGENASE 3-RELATED"/>
    <property type="match status" value="1"/>
</dbReference>
<keyword evidence="4" id="KW-1185">Reference proteome</keyword>
<dbReference type="GO" id="GO:0004497">
    <property type="term" value="F:monooxygenase activity"/>
    <property type="evidence" value="ECO:0007669"/>
    <property type="project" value="TreeGrafter"/>
</dbReference>
<feature type="transmembrane region" description="Helical" evidence="2">
    <location>
        <begin position="147"/>
        <end position="165"/>
    </location>
</feature>
<dbReference type="Pfam" id="PF05042">
    <property type="entry name" value="Caleosin"/>
    <property type="match status" value="1"/>
</dbReference>